<dbReference type="RefSeq" id="WP_010400057.1">
    <property type="nucleotide sequence ID" value="NZ_BSFH01000084.1"/>
</dbReference>
<name>A0AAD3RUZ2_9RHOB</name>
<dbReference type="PROSITE" id="PS00584">
    <property type="entry name" value="PFKB_KINASES_2"/>
    <property type="match status" value="1"/>
</dbReference>
<dbReference type="Pfam" id="PF00294">
    <property type="entry name" value="PfkB"/>
    <property type="match status" value="1"/>
</dbReference>
<dbReference type="EMBL" id="BSFH01000084">
    <property type="protein sequence ID" value="GLK65342.1"/>
    <property type="molecule type" value="Genomic_DNA"/>
</dbReference>
<dbReference type="Gene3D" id="3.40.1190.20">
    <property type="match status" value="1"/>
</dbReference>
<reference evidence="5" key="1">
    <citation type="journal article" date="2014" name="Int. J. Syst. Evol. Microbiol.">
        <title>Complete genome sequence of Corynebacterium casei LMG S-19264T (=DSM 44701T), isolated from a smear-ripened cheese.</title>
        <authorList>
            <consortium name="US DOE Joint Genome Institute (JGI-PGF)"/>
            <person name="Walter F."/>
            <person name="Albersmeier A."/>
            <person name="Kalinowski J."/>
            <person name="Ruckert C."/>
        </authorList>
    </citation>
    <scope>NUCLEOTIDE SEQUENCE</scope>
    <source>
        <strain evidence="5">VKM B-2222</strain>
    </source>
</reference>
<dbReference type="GO" id="GO:0008673">
    <property type="term" value="F:2-dehydro-3-deoxygluconokinase activity"/>
    <property type="evidence" value="ECO:0007669"/>
    <property type="project" value="TreeGrafter"/>
</dbReference>
<evidence type="ECO:0000256" key="2">
    <source>
        <dbReference type="ARBA" id="ARBA00022679"/>
    </source>
</evidence>
<dbReference type="GO" id="GO:0005829">
    <property type="term" value="C:cytosol"/>
    <property type="evidence" value="ECO:0007669"/>
    <property type="project" value="TreeGrafter"/>
</dbReference>
<keyword evidence="3" id="KW-0418">Kinase</keyword>
<sequence>MSRITGLQPGPVISLGEAMLELSSRGDDLWRMGVAGDTLNTAWYLRAALPAAWSVGYLTRLGSDAFPDRIADFIAGAGIDTSAISRDPQRGCGLYAISLMNGERGFTYWRGQSAARHLADDHDRLAQALGPARVIYLSGITLAILTEQGRENLLDLLRARPKHVVLTFDPNIRPRLWSDADMMRQTLTTFAALSDLVLPSFDDESAHFYDISPEDTLKRYLNLGVTEVVVKNAGGPILAASGAVLLRHDPASVAPLDTTGAGDSFNGGYLAARLQGQSIDRALCCGANLAARVIRHPGALIPMEQLTASGT</sequence>
<dbReference type="AlphaFoldDB" id="A0AAD3RUZ2"/>
<keyword evidence="2" id="KW-0808">Transferase</keyword>
<comment type="similarity">
    <text evidence="1">Belongs to the carbohydrate kinase PfkB family.</text>
</comment>
<dbReference type="GO" id="GO:0042840">
    <property type="term" value="P:D-glucuronate catabolic process"/>
    <property type="evidence" value="ECO:0007669"/>
    <property type="project" value="TreeGrafter"/>
</dbReference>
<gene>
    <name evidence="5" type="primary">kdgK_3</name>
    <name evidence="5" type="ORF">GCM10017635_28170</name>
</gene>
<accession>A0AAD3RUZ2</accession>
<dbReference type="CDD" id="cd01166">
    <property type="entry name" value="KdgK"/>
    <property type="match status" value="1"/>
</dbReference>
<evidence type="ECO:0000256" key="1">
    <source>
        <dbReference type="ARBA" id="ARBA00010688"/>
    </source>
</evidence>
<evidence type="ECO:0000259" key="4">
    <source>
        <dbReference type="Pfam" id="PF00294"/>
    </source>
</evidence>
<evidence type="ECO:0000313" key="5">
    <source>
        <dbReference type="EMBL" id="GLK65342.1"/>
    </source>
</evidence>
<dbReference type="InterPro" id="IPR029056">
    <property type="entry name" value="Ribokinase-like"/>
</dbReference>
<proteinExistence type="inferred from homology"/>
<dbReference type="SUPFAM" id="SSF53613">
    <property type="entry name" value="Ribokinase-like"/>
    <property type="match status" value="1"/>
</dbReference>
<dbReference type="InterPro" id="IPR011611">
    <property type="entry name" value="PfkB_dom"/>
</dbReference>
<comment type="caution">
    <text evidence="5">The sequence shown here is derived from an EMBL/GenBank/DDBJ whole genome shotgun (WGS) entry which is preliminary data.</text>
</comment>
<dbReference type="InterPro" id="IPR002173">
    <property type="entry name" value="Carboh/pur_kinase_PfkB_CS"/>
</dbReference>
<dbReference type="PANTHER" id="PTHR43085">
    <property type="entry name" value="HEXOKINASE FAMILY MEMBER"/>
    <property type="match status" value="1"/>
</dbReference>
<protein>
    <submittedName>
        <fullName evidence="5">2-dehydro-3-deoxygluconokinase</fullName>
    </submittedName>
</protein>
<dbReference type="GO" id="GO:0006974">
    <property type="term" value="P:DNA damage response"/>
    <property type="evidence" value="ECO:0007669"/>
    <property type="project" value="TreeGrafter"/>
</dbReference>
<dbReference type="InterPro" id="IPR050306">
    <property type="entry name" value="PfkB_Carbo_kinase"/>
</dbReference>
<reference evidence="5" key="2">
    <citation type="submission" date="2023-01" db="EMBL/GenBank/DDBJ databases">
        <authorList>
            <person name="Sun Q."/>
            <person name="Evtushenko L."/>
        </authorList>
    </citation>
    <scope>NUCLEOTIDE SEQUENCE</scope>
    <source>
        <strain evidence="5">VKM B-2222</strain>
    </source>
</reference>
<dbReference type="Proteomes" id="UP001143349">
    <property type="component" value="Unassembled WGS sequence"/>
</dbReference>
<organism evidence="5 6">
    <name type="scientific">Paracoccus kondratievae</name>
    <dbReference type="NCBI Taxonomy" id="135740"/>
    <lineage>
        <taxon>Bacteria</taxon>
        <taxon>Pseudomonadati</taxon>
        <taxon>Pseudomonadota</taxon>
        <taxon>Alphaproteobacteria</taxon>
        <taxon>Rhodobacterales</taxon>
        <taxon>Paracoccaceae</taxon>
        <taxon>Paracoccus</taxon>
    </lineage>
</organism>
<evidence type="ECO:0000313" key="6">
    <source>
        <dbReference type="Proteomes" id="UP001143349"/>
    </source>
</evidence>
<dbReference type="GO" id="GO:0019698">
    <property type="term" value="P:D-galacturonate catabolic process"/>
    <property type="evidence" value="ECO:0007669"/>
    <property type="project" value="TreeGrafter"/>
</dbReference>
<evidence type="ECO:0000256" key="3">
    <source>
        <dbReference type="ARBA" id="ARBA00022777"/>
    </source>
</evidence>
<dbReference type="PANTHER" id="PTHR43085:SF15">
    <property type="entry name" value="2-DEHYDRO-3-DEOXYGLUCONOKINASE"/>
    <property type="match status" value="1"/>
</dbReference>
<feature type="domain" description="Carbohydrate kinase PfkB" evidence="4">
    <location>
        <begin position="30"/>
        <end position="304"/>
    </location>
</feature>
<keyword evidence="6" id="KW-1185">Reference proteome</keyword>